<feature type="transmembrane region" description="Helical" evidence="6">
    <location>
        <begin position="24"/>
        <end position="43"/>
    </location>
</feature>
<dbReference type="PANTHER" id="PTHR33048:SF163">
    <property type="entry name" value="INTEGRAL MEMBRANE PROTEIN (AFU_ORTHOLOGUE AFUA_8G05510)"/>
    <property type="match status" value="1"/>
</dbReference>
<evidence type="ECO:0000256" key="1">
    <source>
        <dbReference type="ARBA" id="ARBA00004141"/>
    </source>
</evidence>
<comment type="subcellular location">
    <subcellularLocation>
        <location evidence="1">Membrane</location>
        <topology evidence="1">Multi-pass membrane protein</topology>
    </subcellularLocation>
</comment>
<evidence type="ECO:0000313" key="8">
    <source>
        <dbReference type="EMBL" id="CAG8893019.1"/>
    </source>
</evidence>
<gene>
    <name evidence="8" type="ORF">PEGY_LOCUS3331</name>
</gene>
<evidence type="ECO:0000256" key="2">
    <source>
        <dbReference type="ARBA" id="ARBA00022692"/>
    </source>
</evidence>
<dbReference type="InterPro" id="IPR052337">
    <property type="entry name" value="SAT4-like"/>
</dbReference>
<sequence length="343" mass="38748">MSLSPLGEAPVGTDLSADHGSLEIGPVIATYVLAVITVGLRFYTRLRVQGQRIAADDWMIVGALLAVTACFALIVIAVELMRVLFAFVVLYVLTVPLIKLSVLLFYRRIFGMTYPIWFCVFLTIGYFLSGTIAFLACCRPVSYFWTQFEERSGGKCVFNLYPFYISHAAINVATDGIILLVPIPIVWKLQMRWTQKLMLSGIFLVGGFVLIASLIRIYYITFLRTSADYTWVMGKFFVWSSVEPCIGILCACLPTLHPLLRLVIARMFGTSTGRYGGVPKKKQEVANKRTFIRRPRPLDWDETLLTTHDIQVEMSGVRRDHAEDGQITVDMEFRIVEESNQLK</sequence>
<feature type="domain" description="Rhodopsin" evidence="7">
    <location>
        <begin position="40"/>
        <end position="261"/>
    </location>
</feature>
<evidence type="ECO:0000256" key="4">
    <source>
        <dbReference type="ARBA" id="ARBA00023136"/>
    </source>
</evidence>
<organism evidence="8 9">
    <name type="scientific">Penicillium egyptiacum</name>
    <dbReference type="NCBI Taxonomy" id="1303716"/>
    <lineage>
        <taxon>Eukaryota</taxon>
        <taxon>Fungi</taxon>
        <taxon>Dikarya</taxon>
        <taxon>Ascomycota</taxon>
        <taxon>Pezizomycotina</taxon>
        <taxon>Eurotiomycetes</taxon>
        <taxon>Eurotiomycetidae</taxon>
        <taxon>Eurotiales</taxon>
        <taxon>Aspergillaceae</taxon>
        <taxon>Penicillium</taxon>
    </lineage>
</organism>
<dbReference type="Proteomes" id="UP001154252">
    <property type="component" value="Unassembled WGS sequence"/>
</dbReference>
<feature type="transmembrane region" description="Helical" evidence="6">
    <location>
        <begin position="118"/>
        <end position="145"/>
    </location>
</feature>
<evidence type="ECO:0000256" key="6">
    <source>
        <dbReference type="SAM" id="Phobius"/>
    </source>
</evidence>
<feature type="transmembrane region" description="Helical" evidence="6">
    <location>
        <begin position="199"/>
        <end position="221"/>
    </location>
</feature>
<accession>A0A9W4KD55</accession>
<evidence type="ECO:0000259" key="7">
    <source>
        <dbReference type="Pfam" id="PF20684"/>
    </source>
</evidence>
<feature type="transmembrane region" description="Helical" evidence="6">
    <location>
        <begin position="241"/>
        <end position="264"/>
    </location>
</feature>
<dbReference type="OrthoDB" id="5429740at2759"/>
<comment type="caution">
    <text evidence="8">The sequence shown here is derived from an EMBL/GenBank/DDBJ whole genome shotgun (WGS) entry which is preliminary data.</text>
</comment>
<keyword evidence="3 6" id="KW-1133">Transmembrane helix</keyword>
<feature type="transmembrane region" description="Helical" evidence="6">
    <location>
        <begin position="84"/>
        <end position="106"/>
    </location>
</feature>
<dbReference type="InterPro" id="IPR049326">
    <property type="entry name" value="Rhodopsin_dom_fungi"/>
</dbReference>
<dbReference type="Pfam" id="PF20684">
    <property type="entry name" value="Fung_rhodopsin"/>
    <property type="match status" value="1"/>
</dbReference>
<protein>
    <recommendedName>
        <fullName evidence="7">Rhodopsin domain-containing protein</fullName>
    </recommendedName>
</protein>
<feature type="transmembrane region" description="Helical" evidence="6">
    <location>
        <begin position="165"/>
        <end position="187"/>
    </location>
</feature>
<dbReference type="GO" id="GO:0016020">
    <property type="term" value="C:membrane"/>
    <property type="evidence" value="ECO:0007669"/>
    <property type="project" value="UniProtKB-SubCell"/>
</dbReference>
<evidence type="ECO:0000256" key="3">
    <source>
        <dbReference type="ARBA" id="ARBA00022989"/>
    </source>
</evidence>
<feature type="transmembrane region" description="Helical" evidence="6">
    <location>
        <begin position="55"/>
        <end position="78"/>
    </location>
</feature>
<dbReference type="PANTHER" id="PTHR33048">
    <property type="entry name" value="PTH11-LIKE INTEGRAL MEMBRANE PROTEIN (AFU_ORTHOLOGUE AFUA_5G11245)"/>
    <property type="match status" value="1"/>
</dbReference>
<dbReference type="AlphaFoldDB" id="A0A9W4KD55"/>
<evidence type="ECO:0000256" key="5">
    <source>
        <dbReference type="ARBA" id="ARBA00038359"/>
    </source>
</evidence>
<keyword evidence="4 6" id="KW-0472">Membrane</keyword>
<dbReference type="EMBL" id="CAJVRC010000846">
    <property type="protein sequence ID" value="CAG8893019.1"/>
    <property type="molecule type" value="Genomic_DNA"/>
</dbReference>
<reference evidence="8" key="1">
    <citation type="submission" date="2021-07" db="EMBL/GenBank/DDBJ databases">
        <authorList>
            <person name="Branca A.L. A."/>
        </authorList>
    </citation>
    <scope>NUCLEOTIDE SEQUENCE</scope>
</reference>
<evidence type="ECO:0000313" key="9">
    <source>
        <dbReference type="Proteomes" id="UP001154252"/>
    </source>
</evidence>
<keyword evidence="2 6" id="KW-0812">Transmembrane</keyword>
<proteinExistence type="inferred from homology"/>
<comment type="similarity">
    <text evidence="5">Belongs to the SAT4 family.</text>
</comment>
<name>A0A9W4KD55_9EURO</name>
<keyword evidence="9" id="KW-1185">Reference proteome</keyword>